<dbReference type="Gene3D" id="3.40.190.10">
    <property type="entry name" value="Periplasmic binding protein-like II"/>
    <property type="match status" value="2"/>
</dbReference>
<name>A0ABS2EQC7_9LACO</name>
<gene>
    <name evidence="5" type="ORF">H5993_07700</name>
</gene>
<dbReference type="Proteomes" id="UP000776629">
    <property type="component" value="Unassembled WGS sequence"/>
</dbReference>
<accession>A0ABS2EQC7</accession>
<organism evidence="5 6">
    <name type="scientific">Limosilactobacillus alvi</name>
    <dbReference type="NCBI Taxonomy" id="990412"/>
    <lineage>
        <taxon>Bacteria</taxon>
        <taxon>Bacillati</taxon>
        <taxon>Bacillota</taxon>
        <taxon>Bacilli</taxon>
        <taxon>Lactobacillales</taxon>
        <taxon>Lactobacillaceae</taxon>
        <taxon>Limosilactobacillus</taxon>
    </lineage>
</organism>
<dbReference type="Pfam" id="PF13416">
    <property type="entry name" value="SBP_bac_8"/>
    <property type="match status" value="1"/>
</dbReference>
<dbReference type="PANTHER" id="PTHR30222">
    <property type="entry name" value="SPERMIDINE/PUTRESCINE-BINDING PERIPLASMIC PROTEIN"/>
    <property type="match status" value="1"/>
</dbReference>
<dbReference type="SUPFAM" id="SSF53850">
    <property type="entry name" value="Periplasmic binding protein-like II"/>
    <property type="match status" value="1"/>
</dbReference>
<keyword evidence="2" id="KW-0813">Transport</keyword>
<protein>
    <submittedName>
        <fullName evidence="5">ABC transporter substrate-binding protein</fullName>
    </submittedName>
</protein>
<evidence type="ECO:0000256" key="2">
    <source>
        <dbReference type="ARBA" id="ARBA00022448"/>
    </source>
</evidence>
<dbReference type="PRINTS" id="PR00909">
    <property type="entry name" value="SPERMDNBNDNG"/>
</dbReference>
<evidence type="ECO:0000313" key="6">
    <source>
        <dbReference type="Proteomes" id="UP000776629"/>
    </source>
</evidence>
<keyword evidence="6" id="KW-1185">Reference proteome</keyword>
<keyword evidence="3" id="KW-0732">Signal</keyword>
<dbReference type="PANTHER" id="PTHR30222:SF17">
    <property type="entry name" value="SPERMIDINE_PUTRESCINE-BINDING PERIPLASMIC PROTEIN"/>
    <property type="match status" value="1"/>
</dbReference>
<dbReference type="InterPro" id="IPR001188">
    <property type="entry name" value="Sperm_putr-bd"/>
</dbReference>
<dbReference type="EMBL" id="JACJJQ010000040">
    <property type="protein sequence ID" value="MBM6754638.1"/>
    <property type="molecule type" value="Genomic_DNA"/>
</dbReference>
<sequence length="357" mass="40911">MKKLLAAIIALIAVIAGLIAWNHQLTAKQSTTSATKTLVIYNWGDYIDPSLIKKFEKQTGYQVDYETFDSNEAMLTKIEQGGTRYDLVVPSEYTIQRMKKEHLIQPLNLREIPNMKYLAPQFLNQNFDPHNKYSVPYFWGTLGIIYNDQLVKNPPKHWTDLWKPEYRNQEMLYDSARDMMAIALITQGHSVNTTNTGELQAAEQKLRGLSGNTKAVVADEMKMYMKQDEAAIGITYSGDAAEMMAVNHHLHYVVPSEGSNIWYDNFVIPKSAKNVKAANAFINFMLEPKNAAQNAKYVGYATPNQGAMKYLDKSVTNNKAFYPDKQTMKHLQVYRDLPKKVNQEYNDLFLEFKMFVK</sequence>
<dbReference type="InterPro" id="IPR006059">
    <property type="entry name" value="SBP"/>
</dbReference>
<keyword evidence="4" id="KW-0574">Periplasm</keyword>
<evidence type="ECO:0000256" key="4">
    <source>
        <dbReference type="ARBA" id="ARBA00022764"/>
    </source>
</evidence>
<evidence type="ECO:0000256" key="1">
    <source>
        <dbReference type="ARBA" id="ARBA00004418"/>
    </source>
</evidence>
<dbReference type="CDD" id="cd13663">
    <property type="entry name" value="PBP2_PotD_PotF_like_2"/>
    <property type="match status" value="1"/>
</dbReference>
<comment type="caution">
    <text evidence="5">The sequence shown here is derived from an EMBL/GenBank/DDBJ whole genome shotgun (WGS) entry which is preliminary data.</text>
</comment>
<evidence type="ECO:0000313" key="5">
    <source>
        <dbReference type="EMBL" id="MBM6754638.1"/>
    </source>
</evidence>
<proteinExistence type="predicted"/>
<comment type="subcellular location">
    <subcellularLocation>
        <location evidence="1">Periplasm</location>
    </subcellularLocation>
</comment>
<reference evidence="5 6" key="1">
    <citation type="journal article" date="2021" name="Sci. Rep.">
        <title>The distribution of antibiotic resistance genes in chicken gut microbiota commensals.</title>
        <authorList>
            <person name="Juricova H."/>
            <person name="Matiasovicova J."/>
            <person name="Kubasova T."/>
            <person name="Cejkova D."/>
            <person name="Rychlik I."/>
        </authorList>
    </citation>
    <scope>NUCLEOTIDE SEQUENCE [LARGE SCALE GENOMIC DNA]</scope>
    <source>
        <strain evidence="5 6">An810</strain>
    </source>
</reference>
<evidence type="ECO:0000256" key="3">
    <source>
        <dbReference type="ARBA" id="ARBA00022729"/>
    </source>
</evidence>
<dbReference type="RefSeq" id="WP_204776902.1">
    <property type="nucleotide sequence ID" value="NZ_JACJJQ010000040.1"/>
</dbReference>
<dbReference type="PIRSF" id="PIRSF019574">
    <property type="entry name" value="Periplasmic_polyamine_BP"/>
    <property type="match status" value="1"/>
</dbReference>